<evidence type="ECO:0000313" key="1">
    <source>
        <dbReference type="EMBL" id="KAI5321437.1"/>
    </source>
</evidence>
<gene>
    <name evidence="1" type="ORF">L3X38_030508</name>
</gene>
<accession>A0AAD4VCJ6</accession>
<reference evidence="1 2" key="1">
    <citation type="journal article" date="2022" name="G3 (Bethesda)">
        <title>Whole-genome sequence and methylome profiling of the almond [Prunus dulcis (Mill.) D.A. Webb] cultivar 'Nonpareil'.</title>
        <authorList>
            <person name="D'Amico-Willman K.M."/>
            <person name="Ouma W.Z."/>
            <person name="Meulia T."/>
            <person name="Sideli G.M."/>
            <person name="Gradziel T.M."/>
            <person name="Fresnedo-Ramirez J."/>
        </authorList>
    </citation>
    <scope>NUCLEOTIDE SEQUENCE [LARGE SCALE GENOMIC DNA]</scope>
    <source>
        <strain evidence="1">Clone GOH B32 T37-40</strain>
    </source>
</reference>
<sequence length="173" mass="19528">MAVRSVLGKLGRSRFIHNNERLTMAGSSSTNIQPQSVRVLRVVVRKDSESPRYISSYDLSLEADDAGVMRYFQVEVSVNSSNDMRLEECYLLVDNQKPIRLYHYLARKEFGCLMIAGFVQCGKPKEAIVYLEMEWKWARVGGLGFRFSLEEEGGGSAGILECRSMFVTLDAVV</sequence>
<comment type="caution">
    <text evidence="1">The sequence shown here is derived from an EMBL/GenBank/DDBJ whole genome shotgun (WGS) entry which is preliminary data.</text>
</comment>
<organism evidence="1 2">
    <name type="scientific">Prunus dulcis</name>
    <name type="common">Almond</name>
    <name type="synonym">Amygdalus dulcis</name>
    <dbReference type="NCBI Taxonomy" id="3755"/>
    <lineage>
        <taxon>Eukaryota</taxon>
        <taxon>Viridiplantae</taxon>
        <taxon>Streptophyta</taxon>
        <taxon>Embryophyta</taxon>
        <taxon>Tracheophyta</taxon>
        <taxon>Spermatophyta</taxon>
        <taxon>Magnoliopsida</taxon>
        <taxon>eudicotyledons</taxon>
        <taxon>Gunneridae</taxon>
        <taxon>Pentapetalae</taxon>
        <taxon>rosids</taxon>
        <taxon>fabids</taxon>
        <taxon>Rosales</taxon>
        <taxon>Rosaceae</taxon>
        <taxon>Amygdaloideae</taxon>
        <taxon>Amygdaleae</taxon>
        <taxon>Prunus</taxon>
    </lineage>
</organism>
<name>A0AAD4VCJ6_PRUDU</name>
<proteinExistence type="predicted"/>
<protein>
    <submittedName>
        <fullName evidence="1">Uncharacterized protein</fullName>
    </submittedName>
</protein>
<dbReference type="EMBL" id="JAJFAZ020000006">
    <property type="protein sequence ID" value="KAI5321437.1"/>
    <property type="molecule type" value="Genomic_DNA"/>
</dbReference>
<dbReference type="AlphaFoldDB" id="A0AAD4VCJ6"/>
<keyword evidence="2" id="KW-1185">Reference proteome</keyword>
<dbReference type="Proteomes" id="UP001054821">
    <property type="component" value="Chromosome 6"/>
</dbReference>
<evidence type="ECO:0000313" key="2">
    <source>
        <dbReference type="Proteomes" id="UP001054821"/>
    </source>
</evidence>